<proteinExistence type="predicted"/>
<dbReference type="PRINTS" id="PR00032">
    <property type="entry name" value="HTHARAC"/>
</dbReference>
<dbReference type="GO" id="GO:0043565">
    <property type="term" value="F:sequence-specific DNA binding"/>
    <property type="evidence" value="ECO:0007669"/>
    <property type="project" value="InterPro"/>
</dbReference>
<dbReference type="Gene3D" id="2.60.120.10">
    <property type="entry name" value="Jelly Rolls"/>
    <property type="match status" value="1"/>
</dbReference>
<dbReference type="EMBL" id="PVLQ01000033">
    <property type="protein sequence ID" value="PRD65193.1"/>
    <property type="molecule type" value="Genomic_DNA"/>
</dbReference>
<dbReference type="AlphaFoldDB" id="A0A2S9K410"/>
<dbReference type="GO" id="GO:0003700">
    <property type="term" value="F:DNA-binding transcription factor activity"/>
    <property type="evidence" value="ECO:0007669"/>
    <property type="project" value="InterPro"/>
</dbReference>
<dbReference type="InterPro" id="IPR047264">
    <property type="entry name" value="Cupin_HpaA-like_N"/>
</dbReference>
<sequence>MRNSEALPSSPAPVRPRSSRRAPGSAAVPRFALYGETASPGQEMLHIEEVWSRSSLYHWEIEAHLHQGLYQILWVRQGQVSVLLDESHESVVGPAAIVIPPGVVHGFRFEPGTDGLVLTLSARFLVEGEFQAVGEAFRALFAGPAVVRFEAGEAPMQRLDALLRELAAEFMLPGNANSPVPLWLARALVWRLAQACDRLRQAGGAAAHRHQAQFTRFLLLVEQHFLEHWSIEQYASRLGLSTPRLNRLARAESGRSALDLVHERLTREACRRLVYIAAPVASVAEELGFADPAYFSRFFKRRIGMNPHRWRQAQLGGLGDAAAPT</sequence>
<keyword evidence="3" id="KW-0804">Transcription</keyword>
<keyword evidence="7" id="KW-1185">Reference proteome</keyword>
<dbReference type="SUPFAM" id="SSF51182">
    <property type="entry name" value="RmlC-like cupins"/>
    <property type="match status" value="1"/>
</dbReference>
<evidence type="ECO:0000256" key="2">
    <source>
        <dbReference type="ARBA" id="ARBA00023125"/>
    </source>
</evidence>
<gene>
    <name evidence="6" type="ORF">C6P64_10500</name>
</gene>
<dbReference type="Pfam" id="PF12833">
    <property type="entry name" value="HTH_18"/>
    <property type="match status" value="1"/>
</dbReference>
<dbReference type="OrthoDB" id="8890080at2"/>
<dbReference type="SUPFAM" id="SSF46689">
    <property type="entry name" value="Homeodomain-like"/>
    <property type="match status" value="1"/>
</dbReference>
<dbReference type="InterPro" id="IPR011051">
    <property type="entry name" value="RmlC_Cupin_sf"/>
</dbReference>
<dbReference type="InterPro" id="IPR009057">
    <property type="entry name" value="Homeodomain-like_sf"/>
</dbReference>
<organism evidence="6 7">
    <name type="scientific">Malikia granosa</name>
    <dbReference type="NCBI Taxonomy" id="263067"/>
    <lineage>
        <taxon>Bacteria</taxon>
        <taxon>Pseudomonadati</taxon>
        <taxon>Pseudomonadota</taxon>
        <taxon>Betaproteobacteria</taxon>
        <taxon>Burkholderiales</taxon>
        <taxon>Comamonadaceae</taxon>
        <taxon>Malikia</taxon>
    </lineage>
</organism>
<evidence type="ECO:0000256" key="1">
    <source>
        <dbReference type="ARBA" id="ARBA00023015"/>
    </source>
</evidence>
<reference evidence="6 7" key="1">
    <citation type="submission" date="2018-03" db="EMBL/GenBank/DDBJ databases">
        <title>Comparative genomics illustrates the genes involved in a hyperalkaliphilic mechanisms of Serpentinomonas isolated from highly-alkaline calcium-rich serpentinized springs.</title>
        <authorList>
            <person name="Suzuki S."/>
            <person name="Ishii S."/>
            <person name="Walworth N."/>
            <person name="Bird L."/>
            <person name="Kuenen J.G."/>
            <person name="Nealson K.H."/>
        </authorList>
    </citation>
    <scope>NUCLEOTIDE SEQUENCE [LARGE SCALE GENOMIC DNA]</scope>
    <source>
        <strain evidence="6 7">P1</strain>
    </source>
</reference>
<dbReference type="PANTHER" id="PTHR43280:SF32">
    <property type="entry name" value="TRANSCRIPTIONAL REGULATORY PROTEIN"/>
    <property type="match status" value="1"/>
</dbReference>
<dbReference type="Gene3D" id="1.10.10.60">
    <property type="entry name" value="Homeodomain-like"/>
    <property type="match status" value="1"/>
</dbReference>
<comment type="caution">
    <text evidence="6">The sequence shown here is derived from an EMBL/GenBank/DDBJ whole genome shotgun (WGS) entry which is preliminary data.</text>
</comment>
<dbReference type="InterPro" id="IPR018060">
    <property type="entry name" value="HTH_AraC"/>
</dbReference>
<feature type="region of interest" description="Disordered" evidence="4">
    <location>
        <begin position="1"/>
        <end position="24"/>
    </location>
</feature>
<dbReference type="PANTHER" id="PTHR43280">
    <property type="entry name" value="ARAC-FAMILY TRANSCRIPTIONAL REGULATOR"/>
    <property type="match status" value="1"/>
</dbReference>
<evidence type="ECO:0000313" key="7">
    <source>
        <dbReference type="Proteomes" id="UP000238589"/>
    </source>
</evidence>
<evidence type="ECO:0000256" key="3">
    <source>
        <dbReference type="ARBA" id="ARBA00023163"/>
    </source>
</evidence>
<dbReference type="CDD" id="cd06999">
    <property type="entry name" value="cupin_HpaA-like_N"/>
    <property type="match status" value="1"/>
</dbReference>
<accession>A0A2S9K410</accession>
<dbReference type="SMART" id="SM00342">
    <property type="entry name" value="HTH_ARAC"/>
    <property type="match status" value="1"/>
</dbReference>
<dbReference type="InterPro" id="IPR014710">
    <property type="entry name" value="RmlC-like_jellyroll"/>
</dbReference>
<evidence type="ECO:0000259" key="5">
    <source>
        <dbReference type="PROSITE" id="PS01124"/>
    </source>
</evidence>
<keyword evidence="1" id="KW-0805">Transcription regulation</keyword>
<dbReference type="PROSITE" id="PS01124">
    <property type="entry name" value="HTH_ARAC_FAMILY_2"/>
    <property type="match status" value="1"/>
</dbReference>
<keyword evidence="2" id="KW-0238">DNA-binding</keyword>
<evidence type="ECO:0000256" key="4">
    <source>
        <dbReference type="SAM" id="MobiDB-lite"/>
    </source>
</evidence>
<protein>
    <submittedName>
        <fullName evidence="6">AraC family transcriptional regulator</fullName>
    </submittedName>
</protein>
<feature type="domain" description="HTH araC/xylS-type" evidence="5">
    <location>
        <begin position="215"/>
        <end position="313"/>
    </location>
</feature>
<dbReference type="Proteomes" id="UP000238589">
    <property type="component" value="Unassembled WGS sequence"/>
</dbReference>
<evidence type="ECO:0000313" key="6">
    <source>
        <dbReference type="EMBL" id="PRD65193.1"/>
    </source>
</evidence>
<name>A0A2S9K410_9BURK</name>
<dbReference type="InterPro" id="IPR020449">
    <property type="entry name" value="Tscrpt_reg_AraC-type_HTH"/>
</dbReference>
<dbReference type="RefSeq" id="WP_105748522.1">
    <property type="nucleotide sequence ID" value="NZ_PVLQ01000033.1"/>
</dbReference>